<dbReference type="Proteomes" id="UP000318437">
    <property type="component" value="Unassembled WGS sequence"/>
</dbReference>
<sequence>MQTTQNIRFAQLDRVLEAVFKDGNPIVKEAYSEFDSPTKTFLDVDALRTDMSFSPGQEKTFFYYAIYYPDTKGTVSERKINLNPGAVVGHSYRHTQEGWGLIFLQCDYRKFPIVKCRIAVNSPERASKWSGSSPEMSSPDSWDWKIVRRHAGRLVRLLRKLSKEVENDSDRPTAK</sequence>
<keyword evidence="2" id="KW-1185">Reference proteome</keyword>
<proteinExistence type="predicted"/>
<gene>
    <name evidence="1" type="ORF">Pla144_51010</name>
</gene>
<dbReference type="AlphaFoldDB" id="A0A5C6C486"/>
<evidence type="ECO:0000313" key="2">
    <source>
        <dbReference type="Proteomes" id="UP000318437"/>
    </source>
</evidence>
<evidence type="ECO:0000313" key="1">
    <source>
        <dbReference type="EMBL" id="TWU17599.1"/>
    </source>
</evidence>
<name>A0A5C6C486_9BACT</name>
<organism evidence="1 2">
    <name type="scientific">Bythopirellula polymerisocia</name>
    <dbReference type="NCBI Taxonomy" id="2528003"/>
    <lineage>
        <taxon>Bacteria</taxon>
        <taxon>Pseudomonadati</taxon>
        <taxon>Planctomycetota</taxon>
        <taxon>Planctomycetia</taxon>
        <taxon>Pirellulales</taxon>
        <taxon>Lacipirellulaceae</taxon>
        <taxon>Bythopirellula</taxon>
    </lineage>
</organism>
<reference evidence="1 2" key="1">
    <citation type="submission" date="2019-02" db="EMBL/GenBank/DDBJ databases">
        <title>Deep-cultivation of Planctomycetes and their phenomic and genomic characterization uncovers novel biology.</title>
        <authorList>
            <person name="Wiegand S."/>
            <person name="Jogler M."/>
            <person name="Boedeker C."/>
            <person name="Pinto D."/>
            <person name="Vollmers J."/>
            <person name="Rivas-Marin E."/>
            <person name="Kohn T."/>
            <person name="Peeters S.H."/>
            <person name="Heuer A."/>
            <person name="Rast P."/>
            <person name="Oberbeckmann S."/>
            <person name="Bunk B."/>
            <person name="Jeske O."/>
            <person name="Meyerdierks A."/>
            <person name="Storesund J.E."/>
            <person name="Kallscheuer N."/>
            <person name="Luecker S."/>
            <person name="Lage O.M."/>
            <person name="Pohl T."/>
            <person name="Merkel B.J."/>
            <person name="Hornburger P."/>
            <person name="Mueller R.-W."/>
            <person name="Bruemmer F."/>
            <person name="Labrenz M."/>
            <person name="Spormann A.M."/>
            <person name="Op Den Camp H."/>
            <person name="Overmann J."/>
            <person name="Amann R."/>
            <person name="Jetten M.S.M."/>
            <person name="Mascher T."/>
            <person name="Medema M.H."/>
            <person name="Devos D.P."/>
            <person name="Kaster A.-K."/>
            <person name="Ovreas L."/>
            <person name="Rohde M."/>
            <person name="Galperin M.Y."/>
            <person name="Jogler C."/>
        </authorList>
    </citation>
    <scope>NUCLEOTIDE SEQUENCE [LARGE SCALE GENOMIC DNA]</scope>
    <source>
        <strain evidence="1 2">Pla144</strain>
    </source>
</reference>
<comment type="caution">
    <text evidence="1">The sequence shown here is derived from an EMBL/GenBank/DDBJ whole genome shotgun (WGS) entry which is preliminary data.</text>
</comment>
<accession>A0A5C6C486</accession>
<dbReference type="EMBL" id="SJPS01000021">
    <property type="protein sequence ID" value="TWU17599.1"/>
    <property type="molecule type" value="Genomic_DNA"/>
</dbReference>
<protein>
    <submittedName>
        <fullName evidence="1">Uncharacterized protein</fullName>
    </submittedName>
</protein>